<dbReference type="Pfam" id="PF20248">
    <property type="entry name" value="DUF6603"/>
    <property type="match status" value="1"/>
</dbReference>
<dbReference type="Proteomes" id="UP001597260">
    <property type="component" value="Unassembled WGS sequence"/>
</dbReference>
<dbReference type="EMBL" id="JBHTMP010000065">
    <property type="protein sequence ID" value="MFD1325033.1"/>
    <property type="molecule type" value="Genomic_DNA"/>
</dbReference>
<sequence length="1221" mass="129179">MSDAEQSRNLFTRLLGEAELIAEPVLSSTDPWRRARLMRALGWDLEAISGVDAVAFQDWVARIRPALDTLADVMVDHRLNSLGNLIKVGEAAAKAYEQLGALPPAVQNNWPDIEGLPEELADDLLDFLILTYLRRRVPWSVPLLVLLGLATPATEQKVASLPMPIGDAPIRLPRRRDELHLERIADLISDPGKHFKDLYAQQGTKTPEAVEAMAARLMPRLAYVLRAFGVDAGHGVRPGIGPDQGEAGLRLASGLLRVRFSGLRTPGGQDPSTGLAGSDWQPTYGLGLTLGLASWDGLLTAILAPTGEVNLEGSFGSWNVATSLSGGGPAIAINSDGVTVTGDESSVKFSAEIARIAPEGETGWILGATDGTHLAVGQLVLAARAALGTGRDDLELGVRAGRAELVVKPGDGDGLLAKLLPAGGLRIAFDLGVGWSLRTGLHLSGAAALVADYPMHLSLGGIHLDGLRIALEAASHTKTVNLAVSTTVRADVGPLHATVENIGIRVELSFPPPLPAGEGEPTRTGNLGAANLVPRFKLPDGVGLRIDNGIVSGGGYLFVDEPRGMYAGALQLGISTNSGGGLLRSFKFQTVAVLDTRNHDGSRLTEADGDETFSLLVAGSLRWFPGVVLFWGISLTGAGLIIGHNRRSNPDEIRNAVRDGSLDRLLFPEDVVGQAPAVIASLGRIFPADPTGTLLGVMVQLNFLAGQMVAELAVVVEFPDPVRILLLGQLTIDFKTVGKLRLDSAGIIDFARKEITLDAALIDSKLFGRPITGEMALRARWGGRKSFAMSVGGFHPRFPVPEGFPTVKPLNIALAKSGKGINLQAYLAITSNTLQFGARALLHFEGGGFLIDGRAWLDAMIQFKPFWFTLEIGAVVSLKFRGTELLAVNLIIGVSGPKPWRAWGEARIKLLFLEASAKFKWSDGETEDVHEPDYIRAAELVEAALSGPGAWDARPAVSGDEPVSLREIEAGDALLLSPGVLLSVRENVVPLGIDLQRVGTSRIVGPNRFTLTDVQVGGGDDAVRGTLGSEVYDDFAPGQFRDLTPEEQLVTPGFERFEAGRTVKLPEQGPGVPQTDRTVFVDLSGDEAYDRVIIDDPEDGSRQMPAHQAIAGLAAARGAGLDTGAKLARFAATGPAANARTRTTGATRFGGTGIGLAAAGPSWVPVRPGRRAVGRVAQSAAPTATQAAATAPRGDRAARIRRATVAVARPTIALAQPRERY</sequence>
<name>A0ABW3YM96_9ACTN</name>
<evidence type="ECO:0000313" key="3">
    <source>
        <dbReference type="Proteomes" id="UP001597260"/>
    </source>
</evidence>
<accession>A0ABW3YM96</accession>
<evidence type="ECO:0000313" key="2">
    <source>
        <dbReference type="EMBL" id="MFD1325033.1"/>
    </source>
</evidence>
<comment type="caution">
    <text evidence="2">The sequence shown here is derived from an EMBL/GenBank/DDBJ whole genome shotgun (WGS) entry which is preliminary data.</text>
</comment>
<protein>
    <submittedName>
        <fullName evidence="2">DUF6603 domain-containing protein</fullName>
    </submittedName>
</protein>
<feature type="domain" description="DUF6603" evidence="1">
    <location>
        <begin position="455"/>
        <end position="1046"/>
    </location>
</feature>
<organism evidence="2 3">
    <name type="scientific">Micromonospora sonneratiae</name>
    <dbReference type="NCBI Taxonomy" id="1184706"/>
    <lineage>
        <taxon>Bacteria</taxon>
        <taxon>Bacillati</taxon>
        <taxon>Actinomycetota</taxon>
        <taxon>Actinomycetes</taxon>
        <taxon>Micromonosporales</taxon>
        <taxon>Micromonosporaceae</taxon>
        <taxon>Micromonospora</taxon>
    </lineage>
</organism>
<gene>
    <name evidence="2" type="ORF">ACFQ4H_28505</name>
</gene>
<keyword evidence="3" id="KW-1185">Reference proteome</keyword>
<dbReference type="RefSeq" id="WP_377576664.1">
    <property type="nucleotide sequence ID" value="NZ_JBHTMP010000065.1"/>
</dbReference>
<dbReference type="InterPro" id="IPR046538">
    <property type="entry name" value="DUF6603"/>
</dbReference>
<reference evidence="3" key="1">
    <citation type="journal article" date="2019" name="Int. J. Syst. Evol. Microbiol.">
        <title>The Global Catalogue of Microorganisms (GCM) 10K type strain sequencing project: providing services to taxonomists for standard genome sequencing and annotation.</title>
        <authorList>
            <consortium name="The Broad Institute Genomics Platform"/>
            <consortium name="The Broad Institute Genome Sequencing Center for Infectious Disease"/>
            <person name="Wu L."/>
            <person name="Ma J."/>
        </authorList>
    </citation>
    <scope>NUCLEOTIDE SEQUENCE [LARGE SCALE GENOMIC DNA]</scope>
    <source>
        <strain evidence="3">JCM 31037</strain>
    </source>
</reference>
<evidence type="ECO:0000259" key="1">
    <source>
        <dbReference type="Pfam" id="PF20248"/>
    </source>
</evidence>
<proteinExistence type="predicted"/>